<reference evidence="7" key="1">
    <citation type="submission" date="2020-08" db="EMBL/GenBank/DDBJ databases">
        <title>Genome public.</title>
        <authorList>
            <person name="Liu C."/>
            <person name="Sun Q."/>
        </authorList>
    </citation>
    <scope>NUCLEOTIDE SEQUENCE</scope>
    <source>
        <strain evidence="7">BX21</strain>
    </source>
</reference>
<dbReference type="PANTHER" id="PTHR11608">
    <property type="entry name" value="BIFUNCTIONAL PROTEIN PYRR"/>
    <property type="match status" value="1"/>
</dbReference>
<dbReference type="InterPro" id="IPR000836">
    <property type="entry name" value="PRTase_dom"/>
</dbReference>
<dbReference type="Pfam" id="PF00156">
    <property type="entry name" value="Pribosyltran"/>
    <property type="match status" value="1"/>
</dbReference>
<dbReference type="GO" id="GO:0003723">
    <property type="term" value="F:RNA binding"/>
    <property type="evidence" value="ECO:0007669"/>
    <property type="project" value="UniProtKB-UniRule"/>
</dbReference>
<comment type="function">
    <text evidence="5">Also displays a weak uracil phosphoribosyltransferase activity which is not physiologically significant.</text>
</comment>
<comment type="caution">
    <text evidence="7">The sequence shown here is derived from an EMBL/GenBank/DDBJ whole genome shotgun (WGS) entry which is preliminary data.</text>
</comment>
<comment type="subunit">
    <text evidence="5">Homodimer and homohexamer; in equilibrium.</text>
</comment>
<comment type="catalytic activity">
    <reaction evidence="5">
        <text>UMP + diphosphate = 5-phospho-alpha-D-ribose 1-diphosphate + uracil</text>
        <dbReference type="Rhea" id="RHEA:13017"/>
        <dbReference type="ChEBI" id="CHEBI:17568"/>
        <dbReference type="ChEBI" id="CHEBI:33019"/>
        <dbReference type="ChEBI" id="CHEBI:57865"/>
        <dbReference type="ChEBI" id="CHEBI:58017"/>
        <dbReference type="EC" id="2.4.2.9"/>
    </reaction>
</comment>
<dbReference type="HAMAP" id="MF_01219">
    <property type="entry name" value="PyrR"/>
    <property type="match status" value="1"/>
</dbReference>
<sequence>MMVKAVIMDEKAIARAITRIANEIIERNKGVGNIVLVGIKTRGVPFAHRLADKIYEIEGENLQTYTLDITLYRDDLKEISPQPTVNEEFTGDINGRIVVLVDDVIYTGRTVRAALDALIDKGRPNKVQLAVLVDRGHRELPIRPDYIGKNVPTSKTEIIGVEFKEVDGIDEVVIKE</sequence>
<protein>
    <recommendedName>
        <fullName evidence="5">Bifunctional protein PyrR</fullName>
    </recommendedName>
    <domain>
        <recommendedName>
            <fullName evidence="5">Pyrimidine operon regulatory protein</fullName>
        </recommendedName>
    </domain>
    <domain>
        <recommendedName>
            <fullName evidence="5">Uracil phosphoribosyltransferase</fullName>
            <shortName evidence="5">UPRTase</shortName>
            <ecNumber evidence="5">2.4.2.9</ecNumber>
        </recommendedName>
    </domain>
</protein>
<evidence type="ECO:0000256" key="1">
    <source>
        <dbReference type="ARBA" id="ARBA00005565"/>
    </source>
</evidence>
<keyword evidence="5 7" id="KW-0808">Transferase</keyword>
<keyword evidence="5" id="KW-0694">RNA-binding</keyword>
<dbReference type="Proteomes" id="UP000601171">
    <property type="component" value="Unassembled WGS sequence"/>
</dbReference>
<keyword evidence="2 5" id="KW-0806">Transcription termination</keyword>
<proteinExistence type="inferred from homology"/>
<dbReference type="GO" id="GO:0004845">
    <property type="term" value="F:uracil phosphoribosyltransferase activity"/>
    <property type="evidence" value="ECO:0007669"/>
    <property type="project" value="UniProtKB-UniRule"/>
</dbReference>
<evidence type="ECO:0000313" key="7">
    <source>
        <dbReference type="EMBL" id="MBC8588648.1"/>
    </source>
</evidence>
<feature type="short sequence motif" description="PRPP-binding" evidence="5">
    <location>
        <begin position="98"/>
        <end position="110"/>
    </location>
</feature>
<dbReference type="CDD" id="cd06223">
    <property type="entry name" value="PRTases_typeI"/>
    <property type="match status" value="1"/>
</dbReference>
<evidence type="ECO:0000313" key="8">
    <source>
        <dbReference type="Proteomes" id="UP000601171"/>
    </source>
</evidence>
<dbReference type="PANTHER" id="PTHR11608:SF0">
    <property type="entry name" value="BIFUNCTIONAL PROTEIN PYRR"/>
    <property type="match status" value="1"/>
</dbReference>
<dbReference type="EMBL" id="JACRTG010000025">
    <property type="protein sequence ID" value="MBC8588648.1"/>
    <property type="molecule type" value="Genomic_DNA"/>
</dbReference>
<gene>
    <name evidence="5 7" type="primary">pyrR</name>
    <name evidence="7" type="ORF">H8707_10455</name>
</gene>
<dbReference type="NCBIfam" id="NF003549">
    <property type="entry name" value="PRK05205.1-5"/>
    <property type="match status" value="1"/>
</dbReference>
<evidence type="ECO:0000259" key="6">
    <source>
        <dbReference type="Pfam" id="PF00156"/>
    </source>
</evidence>
<dbReference type="InterPro" id="IPR050137">
    <property type="entry name" value="PyrR_bifunctional"/>
</dbReference>
<keyword evidence="4 5" id="KW-0804">Transcription</keyword>
<dbReference type="EC" id="2.4.2.9" evidence="5"/>
<dbReference type="SUPFAM" id="SSF53271">
    <property type="entry name" value="PRTase-like"/>
    <property type="match status" value="1"/>
</dbReference>
<keyword evidence="8" id="KW-1185">Reference proteome</keyword>
<keyword evidence="5 7" id="KW-0328">Glycosyltransferase</keyword>
<dbReference type="FunFam" id="3.40.50.2020:FF:000020">
    <property type="entry name" value="Bifunctional protein PyrR"/>
    <property type="match status" value="1"/>
</dbReference>
<comment type="function">
    <text evidence="5">Regulates transcriptional attenuation of the pyrimidine nucleotide (pyr) operon by binding in a uridine-dependent manner to specific sites on pyr mRNA. This disrupts an antiterminator hairpin in the RNA and favors formation of a downstream transcription terminator, leading to a reduced expression of downstream genes.</text>
</comment>
<organism evidence="7 8">
    <name type="scientific">Paratissierella segnis</name>
    <dbReference type="NCBI Taxonomy" id="2763679"/>
    <lineage>
        <taxon>Bacteria</taxon>
        <taxon>Bacillati</taxon>
        <taxon>Bacillota</taxon>
        <taxon>Tissierellia</taxon>
        <taxon>Tissierellales</taxon>
        <taxon>Tissierellaceae</taxon>
        <taxon>Paratissierella</taxon>
    </lineage>
</organism>
<dbReference type="GO" id="GO:0006353">
    <property type="term" value="P:DNA-templated transcription termination"/>
    <property type="evidence" value="ECO:0007669"/>
    <property type="project" value="UniProtKB-UniRule"/>
</dbReference>
<evidence type="ECO:0000256" key="3">
    <source>
        <dbReference type="ARBA" id="ARBA00023015"/>
    </source>
</evidence>
<evidence type="ECO:0000256" key="4">
    <source>
        <dbReference type="ARBA" id="ARBA00023163"/>
    </source>
</evidence>
<accession>A0A926ERY3</accession>
<dbReference type="NCBIfam" id="NF003548">
    <property type="entry name" value="PRK05205.1-4"/>
    <property type="match status" value="1"/>
</dbReference>
<evidence type="ECO:0000256" key="2">
    <source>
        <dbReference type="ARBA" id="ARBA00022472"/>
    </source>
</evidence>
<dbReference type="AlphaFoldDB" id="A0A926ERY3"/>
<dbReference type="RefSeq" id="WP_262430104.1">
    <property type="nucleotide sequence ID" value="NZ_JACRTG010000025.1"/>
</dbReference>
<dbReference type="InterPro" id="IPR029057">
    <property type="entry name" value="PRTase-like"/>
</dbReference>
<comment type="similarity">
    <text evidence="1 5">Belongs to the purine/pyrimidine phosphoribosyltransferase family. PyrR subfamily.</text>
</comment>
<dbReference type="InterPro" id="IPR023050">
    <property type="entry name" value="PyrR"/>
</dbReference>
<name>A0A926ERY3_9FIRM</name>
<feature type="domain" description="Phosphoribosyltransferase" evidence="6">
    <location>
        <begin position="9"/>
        <end position="162"/>
    </location>
</feature>
<keyword evidence="3 5" id="KW-0805">Transcription regulation</keyword>
<evidence type="ECO:0000256" key="5">
    <source>
        <dbReference type="HAMAP-Rule" id="MF_01219"/>
    </source>
</evidence>
<dbReference type="Gene3D" id="3.40.50.2020">
    <property type="match status" value="1"/>
</dbReference>